<feature type="domain" description="Bacteriophage T5 Orf172 DNA-binding" evidence="1">
    <location>
        <begin position="10"/>
        <end position="92"/>
    </location>
</feature>
<organism evidence="2">
    <name type="scientific">viral metagenome</name>
    <dbReference type="NCBI Taxonomy" id="1070528"/>
    <lineage>
        <taxon>unclassified sequences</taxon>
        <taxon>metagenomes</taxon>
        <taxon>organismal metagenomes</taxon>
    </lineage>
</organism>
<dbReference type="Pfam" id="PF10544">
    <property type="entry name" value="T5orf172"/>
    <property type="match status" value="1"/>
</dbReference>
<name>A0A6C0D1M3_9ZZZZ</name>
<dbReference type="InterPro" id="IPR018306">
    <property type="entry name" value="Phage_T5_Orf172_DNA-bd"/>
</dbReference>
<dbReference type="SMART" id="SM00974">
    <property type="entry name" value="T5orf172"/>
    <property type="match status" value="1"/>
</dbReference>
<proteinExistence type="predicted"/>
<sequence length="293" mass="34996">MGYVYAFSNESMPGLIKIGMTERNPEERLAEANLPDTFKPPLPYVIEIQKKVNNCKEIEKKIHAVLSDKRVNPHREFFKITIEELKVIFNNIEENQPDQIDIVLEKEKEFIDKVNNNIFDILFRYKVSNITFNKCYIQVNHNTKEYKYENYSSHNLVHIINIVLSIDSHIFGDEMLEHYALHYIKKSEGKLVRYPQLKEHFRNWATINIGEENCFKNKCLNLLYAYIRKNYKCNTEHIFDIEIIENNDNYKINYNIIEHYPENLKTLYQLIKQCHVVIGKTKIPLHKYMESKN</sequence>
<protein>
    <recommendedName>
        <fullName evidence="1">Bacteriophage T5 Orf172 DNA-binding domain-containing protein</fullName>
    </recommendedName>
</protein>
<evidence type="ECO:0000259" key="1">
    <source>
        <dbReference type="SMART" id="SM00974"/>
    </source>
</evidence>
<accession>A0A6C0D1M3</accession>
<reference evidence="2" key="1">
    <citation type="journal article" date="2020" name="Nature">
        <title>Giant virus diversity and host interactions through global metagenomics.</title>
        <authorList>
            <person name="Schulz F."/>
            <person name="Roux S."/>
            <person name="Paez-Espino D."/>
            <person name="Jungbluth S."/>
            <person name="Walsh D.A."/>
            <person name="Denef V.J."/>
            <person name="McMahon K.D."/>
            <person name="Konstantinidis K.T."/>
            <person name="Eloe-Fadrosh E.A."/>
            <person name="Kyrpides N.C."/>
            <person name="Woyke T."/>
        </authorList>
    </citation>
    <scope>NUCLEOTIDE SEQUENCE</scope>
    <source>
        <strain evidence="2">GVMAG-M-3300023174-107</strain>
    </source>
</reference>
<dbReference type="EMBL" id="MN739521">
    <property type="protein sequence ID" value="QHT10461.1"/>
    <property type="molecule type" value="Genomic_DNA"/>
</dbReference>
<evidence type="ECO:0000313" key="2">
    <source>
        <dbReference type="EMBL" id="QHT10461.1"/>
    </source>
</evidence>
<dbReference type="AlphaFoldDB" id="A0A6C0D1M3"/>